<dbReference type="InterPro" id="IPR036129">
    <property type="entry name" value="Glycerate_kinase_sf"/>
</dbReference>
<reference evidence="5 6" key="1">
    <citation type="journal article" date="2014" name="Microbiology">
        <title>Unravelling the complete genome sequence of Advenella mimigardefordensis strain DPN7T and novel insights in the catabolism of the xenobiotic polythioester precursor 3,3'-dithiodipropionate.</title>
        <authorList>
            <person name="Wubbeler J.H."/>
            <person name="Hiessl S."/>
            <person name="Schuldes J."/>
            <person name="Thurmer A."/>
            <person name="Daniel R."/>
            <person name="Steinbuchel A."/>
        </authorList>
    </citation>
    <scope>NUCLEOTIDE SEQUENCE [LARGE SCALE GENOMIC DNA]</scope>
    <source>
        <strain evidence="6">DSM 17166 / LMG 22922 / DPN7</strain>
    </source>
</reference>
<dbReference type="PIRSF" id="PIRSF006078">
    <property type="entry name" value="GlxK"/>
    <property type="match status" value="1"/>
</dbReference>
<dbReference type="GO" id="GO:0008887">
    <property type="term" value="F:glycerate kinase activity"/>
    <property type="evidence" value="ECO:0007669"/>
    <property type="project" value="UniProtKB-UniRule"/>
</dbReference>
<dbReference type="PANTHER" id="PTHR21599">
    <property type="entry name" value="GLYCERATE KINASE"/>
    <property type="match status" value="1"/>
</dbReference>
<dbReference type="InterPro" id="IPR004381">
    <property type="entry name" value="Glycerate_kinase"/>
</dbReference>
<dbReference type="Gene3D" id="3.40.50.10350">
    <property type="entry name" value="Glycerate kinase, domain 1"/>
    <property type="match status" value="1"/>
</dbReference>
<evidence type="ECO:0000256" key="4">
    <source>
        <dbReference type="PIRNR" id="PIRNR006078"/>
    </source>
</evidence>
<dbReference type="RefSeq" id="WP_025373386.1">
    <property type="nucleotide sequence ID" value="NZ_CP003915.1"/>
</dbReference>
<dbReference type="NCBIfam" id="TIGR00045">
    <property type="entry name" value="glycerate kinase"/>
    <property type="match status" value="1"/>
</dbReference>
<dbReference type="SUPFAM" id="SSF110738">
    <property type="entry name" value="Glycerate kinase I"/>
    <property type="match status" value="1"/>
</dbReference>
<dbReference type="Pfam" id="PF02595">
    <property type="entry name" value="Gly_kinase"/>
    <property type="match status" value="1"/>
</dbReference>
<dbReference type="STRING" id="1247726.MIM_c26670"/>
<evidence type="ECO:0000313" key="6">
    <source>
        <dbReference type="Proteomes" id="UP000019095"/>
    </source>
</evidence>
<comment type="similarity">
    <text evidence="1 4">Belongs to the glycerate kinase type-1 family.</text>
</comment>
<dbReference type="EC" id="2.7.1.31" evidence="5"/>
<evidence type="ECO:0000313" key="5">
    <source>
        <dbReference type="EMBL" id="AHG64736.1"/>
    </source>
</evidence>
<dbReference type="OrthoDB" id="9774290at2"/>
<accession>W0PDC1</accession>
<dbReference type="InterPro" id="IPR018193">
    <property type="entry name" value="Glyc_kinase_flavodox-like_fold"/>
</dbReference>
<evidence type="ECO:0000256" key="3">
    <source>
        <dbReference type="ARBA" id="ARBA00022777"/>
    </source>
</evidence>
<keyword evidence="3 4" id="KW-0418">Kinase</keyword>
<dbReference type="InterPro" id="IPR018197">
    <property type="entry name" value="Glycerate_kinase_RE-like"/>
</dbReference>
<organism evidence="5 6">
    <name type="scientific">Advenella mimigardefordensis (strain DSM 17166 / LMG 22922 / DPN7)</name>
    <dbReference type="NCBI Taxonomy" id="1247726"/>
    <lineage>
        <taxon>Bacteria</taxon>
        <taxon>Pseudomonadati</taxon>
        <taxon>Pseudomonadota</taxon>
        <taxon>Betaproteobacteria</taxon>
        <taxon>Burkholderiales</taxon>
        <taxon>Alcaligenaceae</taxon>
    </lineage>
</organism>
<dbReference type="HOGENOM" id="CLU_028255_0_1_4"/>
<dbReference type="Proteomes" id="UP000019095">
    <property type="component" value="Chromosome"/>
</dbReference>
<gene>
    <name evidence="5" type="primary">glxK</name>
    <name evidence="5" type="ORF">MIM_c26670</name>
</gene>
<dbReference type="EMBL" id="CP003915">
    <property type="protein sequence ID" value="AHG64736.1"/>
    <property type="molecule type" value="Genomic_DNA"/>
</dbReference>
<keyword evidence="2 4" id="KW-0808">Transferase</keyword>
<evidence type="ECO:0000256" key="2">
    <source>
        <dbReference type="ARBA" id="ARBA00022679"/>
    </source>
</evidence>
<proteinExistence type="inferred from homology"/>
<sequence length="385" mass="39899">MTEPLYIVIAPDSFKESLSSSGVAQAIADGIKTVAPDATLVQMPMADGGEGTVEAIAGSTGAPLQTLDTVNALGEPIRAAWIMLHDNTAIIEMASAAGLEQITEDKRDIRRASTYGLGQLVSAALDQGARRIVLGLGGSATNDAGTGLLSALGIRFLDKAGKPLEQGPAALYELAQIDLSGLDPRVSQIEWLIASDVNNPLCGDHGASAIFGPQKGANAEDVPFLDAALSHFADLTAQATGQDVRNQPGAGAAGGLGFAALAYLKATFKPGVEVVAEYAGLDAHIQKADLVITGEGRLDAQTLRGKTIAGIAALTQKHQVPLIALAGSLHEDFAKVYDGGITAAFSLPGGPMSLKDTMQQTRQLLMQRSRDIIAVFLAGRRARQT</sequence>
<evidence type="ECO:0000256" key="1">
    <source>
        <dbReference type="ARBA" id="ARBA00006284"/>
    </source>
</evidence>
<dbReference type="Gene3D" id="3.90.1510.10">
    <property type="entry name" value="Glycerate kinase, domain 2"/>
    <property type="match status" value="1"/>
</dbReference>
<dbReference type="eggNOG" id="COG1929">
    <property type="taxonomic scope" value="Bacteria"/>
</dbReference>
<protein>
    <submittedName>
        <fullName evidence="5">Glycerate kinase</fullName>
        <ecNumber evidence="5">2.7.1.31</ecNumber>
    </submittedName>
</protein>
<dbReference type="PANTHER" id="PTHR21599:SF0">
    <property type="entry name" value="GLYCERATE KINASE"/>
    <property type="match status" value="1"/>
</dbReference>
<dbReference type="PATRIC" id="fig|1247726.3.peg.2929"/>
<keyword evidence="6" id="KW-1185">Reference proteome</keyword>
<dbReference type="AlphaFoldDB" id="W0PDC1"/>
<dbReference type="KEGG" id="amim:MIM_c26670"/>
<name>W0PDC1_ADVMD</name>
<dbReference type="GO" id="GO:0031388">
    <property type="term" value="P:organic acid phosphorylation"/>
    <property type="evidence" value="ECO:0007669"/>
    <property type="project" value="UniProtKB-UniRule"/>
</dbReference>